<dbReference type="InterPro" id="IPR006153">
    <property type="entry name" value="Cation/H_exchanger_TM"/>
</dbReference>
<dbReference type="Pfam" id="PF00999">
    <property type="entry name" value="Na_H_Exchanger"/>
    <property type="match status" value="1"/>
</dbReference>
<feature type="transmembrane region" description="Helical" evidence="8">
    <location>
        <begin position="24"/>
        <end position="45"/>
    </location>
</feature>
<gene>
    <name evidence="10" type="ORF">E3P90_01304</name>
</gene>
<dbReference type="OMA" id="HHRMRRW"/>
<evidence type="ECO:0000256" key="3">
    <source>
        <dbReference type="ARBA" id="ARBA00022692"/>
    </source>
</evidence>
<keyword evidence="6 8" id="KW-0472">Membrane</keyword>
<dbReference type="EMBL" id="SPOF01000011">
    <property type="protein sequence ID" value="TIB14351.1"/>
    <property type="molecule type" value="Genomic_DNA"/>
</dbReference>
<evidence type="ECO:0000313" key="10">
    <source>
        <dbReference type="EMBL" id="TIB14351.1"/>
    </source>
</evidence>
<feature type="transmembrane region" description="Helical" evidence="8">
    <location>
        <begin position="248"/>
        <end position="269"/>
    </location>
</feature>
<name>A0A4T0HJM9_WALIC</name>
<dbReference type="GO" id="GO:1902600">
    <property type="term" value="P:proton transmembrane transport"/>
    <property type="evidence" value="ECO:0007669"/>
    <property type="project" value="InterPro"/>
</dbReference>
<dbReference type="AlphaFoldDB" id="A0A4T0HJM9"/>
<keyword evidence="5" id="KW-0406">Ion transport</keyword>
<feature type="transmembrane region" description="Helical" evidence="8">
    <location>
        <begin position="306"/>
        <end position="326"/>
    </location>
</feature>
<dbReference type="InterPro" id="IPR050794">
    <property type="entry name" value="CPA2_transporter"/>
</dbReference>
<feature type="domain" description="Cation/H+ exchanger transmembrane" evidence="9">
    <location>
        <begin position="33"/>
        <end position="415"/>
    </location>
</feature>
<accession>A0A4T0HJM9</accession>
<evidence type="ECO:0000256" key="6">
    <source>
        <dbReference type="ARBA" id="ARBA00023136"/>
    </source>
</evidence>
<keyword evidence="4 8" id="KW-1133">Transmembrane helix</keyword>
<dbReference type="Proteomes" id="UP000306954">
    <property type="component" value="Unassembled WGS sequence"/>
</dbReference>
<feature type="region of interest" description="Disordered" evidence="7">
    <location>
        <begin position="732"/>
        <end position="765"/>
    </location>
</feature>
<keyword evidence="3 8" id="KW-0812">Transmembrane</keyword>
<evidence type="ECO:0000313" key="11">
    <source>
        <dbReference type="Proteomes" id="UP000306954"/>
    </source>
</evidence>
<dbReference type="Gene3D" id="1.20.1530.20">
    <property type="match status" value="1"/>
</dbReference>
<evidence type="ECO:0000259" key="9">
    <source>
        <dbReference type="Pfam" id="PF00999"/>
    </source>
</evidence>
<evidence type="ECO:0000256" key="5">
    <source>
        <dbReference type="ARBA" id="ARBA00023065"/>
    </source>
</evidence>
<dbReference type="GO" id="GO:0015297">
    <property type="term" value="F:antiporter activity"/>
    <property type="evidence" value="ECO:0007669"/>
    <property type="project" value="InterPro"/>
</dbReference>
<comment type="subcellular location">
    <subcellularLocation>
        <location evidence="1">Membrane</location>
        <topology evidence="1">Multi-pass membrane protein</topology>
    </subcellularLocation>
</comment>
<feature type="transmembrane region" description="Helical" evidence="8">
    <location>
        <begin position="118"/>
        <end position="139"/>
    </location>
</feature>
<dbReference type="PANTHER" id="PTHR32468">
    <property type="entry name" value="CATION/H + ANTIPORTER"/>
    <property type="match status" value="1"/>
</dbReference>
<dbReference type="GO" id="GO:0016020">
    <property type="term" value="C:membrane"/>
    <property type="evidence" value="ECO:0007669"/>
    <property type="project" value="UniProtKB-SubCell"/>
</dbReference>
<feature type="transmembrane region" description="Helical" evidence="8">
    <location>
        <begin position="85"/>
        <end position="106"/>
    </location>
</feature>
<protein>
    <recommendedName>
        <fullName evidence="9">Cation/H+ exchanger transmembrane domain-containing protein</fullName>
    </recommendedName>
</protein>
<dbReference type="InterPro" id="IPR038770">
    <property type="entry name" value="Na+/solute_symporter_sf"/>
</dbReference>
<evidence type="ECO:0000256" key="1">
    <source>
        <dbReference type="ARBA" id="ARBA00004141"/>
    </source>
</evidence>
<proteinExistence type="predicted"/>
<feature type="transmembrane region" description="Helical" evidence="8">
    <location>
        <begin position="151"/>
        <end position="175"/>
    </location>
</feature>
<evidence type="ECO:0000256" key="7">
    <source>
        <dbReference type="SAM" id="MobiDB-lite"/>
    </source>
</evidence>
<comment type="caution">
    <text evidence="10">The sequence shown here is derived from an EMBL/GenBank/DDBJ whole genome shotgun (WGS) entry which is preliminary data.</text>
</comment>
<keyword evidence="2" id="KW-0813">Transport</keyword>
<evidence type="ECO:0000256" key="4">
    <source>
        <dbReference type="ARBA" id="ARBA00022989"/>
    </source>
</evidence>
<dbReference type="PANTHER" id="PTHR32468:SF0">
    <property type="entry name" value="K(+)_H(+) ANTIPORTER 1"/>
    <property type="match status" value="1"/>
</dbReference>
<feature type="transmembrane region" description="Helical" evidence="8">
    <location>
        <begin position="332"/>
        <end position="360"/>
    </location>
</feature>
<sequence length="886" mass="96157">MSSLYGILAKQNPLNDENNPVKNITVFLLQLIIIIILCRILSFGLKFIKQPPVVGEIIAGILLGPTAFGAIPGFTQTIFSDEHKALLSLTSNVGLALFLFLVGLETDIDLMKRLWKETMVTTIPGLLVPFGVSVGVSVLMYQEFADPSINFIGFFLFIATSMAVTALSILSRILVELNIISTKLGAIAIAAGVCNDAMGYILLAISTAVSSGGDQINALWELLCLIGEVIFMWFVTRHIISYFYRRNEYKLTTGIATLTIVGALISSWFTDILGLHPMVGAFAFGACCPHEHDFPEKMTERIETPIMIFLLPLYFVSSGLNTNFILLDSGKIWGLIFLLLAATFISKGGCTAVSCLLVGLPWRQAMCVAFLMQSKGVIELVILSVGLELGVISELVYAQLVMVFILTTLTVRPLADWVYLNRIDLHAHPVDEKDIEKNEGGITQEESPSASKSVLIVFNTMAPPLTPTLKFLSLLSSSTPGFNVVNLHLHAIDITSRAYIARATAAEYLGHSHMNINSEGLELVNALTSFEKLSGLVNTHHKSTSLLVERVDHVRVTLEYMQSISTSGIVITPWIPSSGAFGTAATTIANDINKPRSFAGALLKESQYIAEMGVIVQPLDILRHASSHAKKSPRRPKVLLIFFGGKDDDCAREIVRRIQSVDVVILNLTIQSETHESKLAQEAELTQMVSPGMGLPQKHDDNTLHGQITMVAPGIQESRGLSHMFHRRASHDVGAGGLGDDEGGGEGATASAQNDVPDTPPDGTPHRIDIKVDAESILTTLLDSLHSALPDPHSEDMVVVGRAKLDQQRTSLFRSQAEELLRGNAYDISTEERGEISDIGRVLGSVAQSVSLDLGCSNKRNEMGCPQVLVVQSKSVPEETAVDAEV</sequence>
<organism evidence="10 11">
    <name type="scientific">Wallemia ichthyophaga</name>
    <dbReference type="NCBI Taxonomy" id="245174"/>
    <lineage>
        <taxon>Eukaryota</taxon>
        <taxon>Fungi</taxon>
        <taxon>Dikarya</taxon>
        <taxon>Basidiomycota</taxon>
        <taxon>Wallemiomycotina</taxon>
        <taxon>Wallemiomycetes</taxon>
        <taxon>Wallemiales</taxon>
        <taxon>Wallemiaceae</taxon>
        <taxon>Wallemia</taxon>
    </lineage>
</organism>
<evidence type="ECO:0000256" key="2">
    <source>
        <dbReference type="ARBA" id="ARBA00022448"/>
    </source>
</evidence>
<reference evidence="10 11" key="1">
    <citation type="submission" date="2019-03" db="EMBL/GenBank/DDBJ databases">
        <title>Sequencing 23 genomes of Wallemia ichthyophaga.</title>
        <authorList>
            <person name="Gostincar C."/>
        </authorList>
    </citation>
    <scope>NUCLEOTIDE SEQUENCE [LARGE SCALE GENOMIC DNA]</scope>
    <source>
        <strain evidence="10 11">EXF-8621</strain>
    </source>
</reference>
<evidence type="ECO:0000256" key="8">
    <source>
        <dbReference type="SAM" id="Phobius"/>
    </source>
</evidence>
<feature type="transmembrane region" description="Helical" evidence="8">
    <location>
        <begin position="57"/>
        <end position="79"/>
    </location>
</feature>
<feature type="transmembrane region" description="Helical" evidence="8">
    <location>
        <begin position="187"/>
        <end position="206"/>
    </location>
</feature>
<feature type="transmembrane region" description="Helical" evidence="8">
    <location>
        <begin position="218"/>
        <end position="236"/>
    </location>
</feature>